<dbReference type="GO" id="GO:0005524">
    <property type="term" value="F:ATP binding"/>
    <property type="evidence" value="ECO:0007669"/>
    <property type="project" value="UniProtKB-KW"/>
</dbReference>
<dbReference type="GO" id="GO:0017148">
    <property type="term" value="P:negative regulation of translation"/>
    <property type="evidence" value="ECO:0007669"/>
    <property type="project" value="UniProtKB-KW"/>
</dbReference>
<keyword evidence="17" id="KW-1185">Reference proteome</keyword>
<name>A0A7R9LQ81_9ACAR</name>
<evidence type="ECO:0000259" key="15">
    <source>
        <dbReference type="PROSITE" id="PS50011"/>
    </source>
</evidence>
<evidence type="ECO:0000259" key="14">
    <source>
        <dbReference type="PROSITE" id="PS50002"/>
    </source>
</evidence>
<dbReference type="Pfam" id="PF00018">
    <property type="entry name" value="SH3_1"/>
    <property type="match status" value="1"/>
</dbReference>
<keyword evidence="6" id="KW-0418">Kinase</keyword>
<keyword evidence="5" id="KW-0547">Nucleotide-binding</keyword>
<protein>
    <recommendedName>
        <fullName evidence="1">non-specific serine/threonine protein kinase</fullName>
        <ecNumber evidence="1">2.7.11.1</ecNumber>
    </recommendedName>
</protein>
<dbReference type="Pfam" id="PF00415">
    <property type="entry name" value="RCC1"/>
    <property type="match status" value="2"/>
</dbReference>
<evidence type="ECO:0000313" key="16">
    <source>
        <dbReference type="EMBL" id="CAD7645783.1"/>
    </source>
</evidence>
<evidence type="ECO:0000256" key="1">
    <source>
        <dbReference type="ARBA" id="ARBA00012513"/>
    </source>
</evidence>
<dbReference type="InterPro" id="IPR001452">
    <property type="entry name" value="SH3_domain"/>
</dbReference>
<evidence type="ECO:0000256" key="7">
    <source>
        <dbReference type="ARBA" id="ARBA00022840"/>
    </source>
</evidence>
<evidence type="ECO:0000256" key="5">
    <source>
        <dbReference type="ARBA" id="ARBA00022741"/>
    </source>
</evidence>
<evidence type="ECO:0000256" key="11">
    <source>
        <dbReference type="ARBA" id="ARBA00048977"/>
    </source>
</evidence>
<reference evidence="16" key="1">
    <citation type="submission" date="2020-11" db="EMBL/GenBank/DDBJ databases">
        <authorList>
            <person name="Tran Van P."/>
        </authorList>
    </citation>
    <scope>NUCLEOTIDE SEQUENCE</scope>
</reference>
<organism evidence="16">
    <name type="scientific">Oppiella nova</name>
    <dbReference type="NCBI Taxonomy" id="334625"/>
    <lineage>
        <taxon>Eukaryota</taxon>
        <taxon>Metazoa</taxon>
        <taxon>Ecdysozoa</taxon>
        <taxon>Arthropoda</taxon>
        <taxon>Chelicerata</taxon>
        <taxon>Arachnida</taxon>
        <taxon>Acari</taxon>
        <taxon>Acariformes</taxon>
        <taxon>Sarcoptiformes</taxon>
        <taxon>Oribatida</taxon>
        <taxon>Brachypylina</taxon>
        <taxon>Oppioidea</taxon>
        <taxon>Oppiidae</taxon>
        <taxon>Oppiella</taxon>
    </lineage>
</organism>
<dbReference type="InterPro" id="IPR009091">
    <property type="entry name" value="RCC1/BLIP-II"/>
</dbReference>
<evidence type="ECO:0000256" key="9">
    <source>
        <dbReference type="ARBA" id="ARBA00037982"/>
    </source>
</evidence>
<dbReference type="Proteomes" id="UP000728032">
    <property type="component" value="Unassembled WGS sequence"/>
</dbReference>
<dbReference type="InterPro" id="IPR000719">
    <property type="entry name" value="Prot_kinase_dom"/>
</dbReference>
<sequence length="514" mass="58741">MGRNSEACLGLGHRKAVETPQVIHELRGQRIQQFITGRDFVMAMNEDNNVFSWGHNYYGQSGRKTTLFSNYLKPKTISYFKYKTITQISCGNQHTLALTTGGLVYGWGRNSKGQVGCHSKDIGRDNPVLLEYERDYQIKCIFCFKYSSYAITIDGIVFSWGDNSHHQLGHDIPENVLSPKMIPQLSATKWISSTNLDNCSSGGFGTVFKVKHRFDEQIYAVKRVEFQIKQLVKVRSEYVVQYYNSWPESKHLFIQMEFCSQNLRNILLEKPQILESVQYLHELNPQIIHRDLKPENILIDENVTNGVGTIKYQAPEIAQGAAYGHKIDIYSLALIGGEIFEFDLFFVDPDNSESLYSGNEILNTKVNELQNILQSMVTHVWNRRPDCSRVLHKYNDWAIDETTIIDKKINELTTFINSPTSNLFNKVLTCKFKNYTPNKNSGTGSKQAIAPTPAPTRALTAIALYDYESAAVDEISFDAREVITDIEMIDEGWWRGRCRDKVGLFPANYVQLQQ</sequence>
<gene>
    <name evidence="16" type="ORF">ONB1V03_LOCUS5384</name>
</gene>
<evidence type="ECO:0000256" key="4">
    <source>
        <dbReference type="ARBA" id="ARBA00022679"/>
    </source>
</evidence>
<evidence type="ECO:0000313" key="17">
    <source>
        <dbReference type="Proteomes" id="UP000728032"/>
    </source>
</evidence>
<dbReference type="PROSITE" id="PS00626">
    <property type="entry name" value="RCC1_2"/>
    <property type="match status" value="1"/>
</dbReference>
<dbReference type="GO" id="GO:0005737">
    <property type="term" value="C:cytoplasm"/>
    <property type="evidence" value="ECO:0007669"/>
    <property type="project" value="TreeGrafter"/>
</dbReference>
<evidence type="ECO:0000256" key="2">
    <source>
        <dbReference type="ARBA" id="ARBA00022443"/>
    </source>
</evidence>
<evidence type="ECO:0000256" key="3">
    <source>
        <dbReference type="ARBA" id="ARBA00022527"/>
    </source>
</evidence>
<comment type="catalytic activity">
    <reaction evidence="11">
        <text>L-seryl-[protein] + ATP = O-phospho-L-seryl-[protein] + ADP + H(+)</text>
        <dbReference type="Rhea" id="RHEA:17989"/>
        <dbReference type="Rhea" id="RHEA-COMP:9863"/>
        <dbReference type="Rhea" id="RHEA-COMP:11604"/>
        <dbReference type="ChEBI" id="CHEBI:15378"/>
        <dbReference type="ChEBI" id="CHEBI:29999"/>
        <dbReference type="ChEBI" id="CHEBI:30616"/>
        <dbReference type="ChEBI" id="CHEBI:83421"/>
        <dbReference type="ChEBI" id="CHEBI:456216"/>
        <dbReference type="EC" id="2.7.11.1"/>
    </reaction>
    <physiologicalReaction direction="left-to-right" evidence="11">
        <dbReference type="Rhea" id="RHEA:17990"/>
    </physiologicalReaction>
</comment>
<keyword evidence="2 12" id="KW-0728">SH3 domain</keyword>
<dbReference type="Gene3D" id="1.10.510.10">
    <property type="entry name" value="Transferase(Phosphotransferase) domain 1"/>
    <property type="match status" value="1"/>
</dbReference>
<dbReference type="Gene3D" id="2.30.30.40">
    <property type="entry name" value="SH3 Domains"/>
    <property type="match status" value="1"/>
</dbReference>
<dbReference type="InterPro" id="IPR008271">
    <property type="entry name" value="Ser/Thr_kinase_AS"/>
</dbReference>
<dbReference type="Gene3D" id="2.130.10.30">
    <property type="entry name" value="Regulator of chromosome condensation 1/beta-lactamase-inhibitor protein II"/>
    <property type="match status" value="1"/>
</dbReference>
<feature type="domain" description="Protein kinase" evidence="15">
    <location>
        <begin position="193"/>
        <end position="398"/>
    </location>
</feature>
<dbReference type="SMART" id="SM00326">
    <property type="entry name" value="SH3"/>
    <property type="match status" value="1"/>
</dbReference>
<dbReference type="InterPro" id="IPR000408">
    <property type="entry name" value="Reg_chr_condens"/>
</dbReference>
<evidence type="ECO:0000256" key="12">
    <source>
        <dbReference type="PROSITE-ProRule" id="PRU00192"/>
    </source>
</evidence>
<evidence type="ECO:0000256" key="10">
    <source>
        <dbReference type="ARBA" id="ARBA00048659"/>
    </source>
</evidence>
<keyword evidence="7" id="KW-0067">ATP-binding</keyword>
<feature type="repeat" description="RCC1" evidence="13">
    <location>
        <begin position="155"/>
        <end position="212"/>
    </location>
</feature>
<dbReference type="EC" id="2.7.11.1" evidence="1"/>
<dbReference type="PROSITE" id="PS50002">
    <property type="entry name" value="SH3"/>
    <property type="match status" value="1"/>
</dbReference>
<feature type="repeat" description="RCC1" evidence="13">
    <location>
        <begin position="48"/>
        <end position="101"/>
    </location>
</feature>
<dbReference type="PRINTS" id="PR00452">
    <property type="entry name" value="SH3DOMAIN"/>
</dbReference>
<dbReference type="PROSITE" id="PS50012">
    <property type="entry name" value="RCC1_3"/>
    <property type="match status" value="3"/>
</dbReference>
<comment type="similarity">
    <text evidence="9">Belongs to the protein kinase superfamily. Ser/Thr protein kinase family. GCN2 subfamily.</text>
</comment>
<keyword evidence="3" id="KW-0723">Serine/threonine-protein kinase</keyword>
<dbReference type="PROSITE" id="PS00108">
    <property type="entry name" value="PROTEIN_KINASE_ST"/>
    <property type="match status" value="1"/>
</dbReference>
<feature type="domain" description="SH3" evidence="14">
    <location>
        <begin position="456"/>
        <end position="514"/>
    </location>
</feature>
<comment type="catalytic activity">
    <reaction evidence="10">
        <text>L-threonyl-[protein] + ATP = O-phospho-L-threonyl-[protein] + ADP + H(+)</text>
        <dbReference type="Rhea" id="RHEA:46608"/>
        <dbReference type="Rhea" id="RHEA-COMP:11060"/>
        <dbReference type="Rhea" id="RHEA-COMP:11605"/>
        <dbReference type="ChEBI" id="CHEBI:15378"/>
        <dbReference type="ChEBI" id="CHEBI:30013"/>
        <dbReference type="ChEBI" id="CHEBI:30616"/>
        <dbReference type="ChEBI" id="CHEBI:61977"/>
        <dbReference type="ChEBI" id="CHEBI:456216"/>
        <dbReference type="EC" id="2.7.11.1"/>
    </reaction>
    <physiologicalReaction direction="left-to-right" evidence="10">
        <dbReference type="Rhea" id="RHEA:46609"/>
    </physiologicalReaction>
</comment>
<dbReference type="GO" id="GO:0005634">
    <property type="term" value="C:nucleus"/>
    <property type="evidence" value="ECO:0007669"/>
    <property type="project" value="TreeGrafter"/>
</dbReference>
<dbReference type="PANTHER" id="PTHR11042:SF160">
    <property type="entry name" value="EUKARYOTIC TRANSLATION INITIATION FACTOR 2-ALPHA KINASE 1"/>
    <property type="match status" value="1"/>
</dbReference>
<dbReference type="InterPro" id="IPR036028">
    <property type="entry name" value="SH3-like_dom_sf"/>
</dbReference>
<accession>A0A7R9LQ81</accession>
<dbReference type="PANTHER" id="PTHR11042">
    <property type="entry name" value="EUKARYOTIC TRANSLATION INITIATION FACTOR 2-ALPHA KINASE EIF2-ALPHA KINASE -RELATED"/>
    <property type="match status" value="1"/>
</dbReference>
<evidence type="ECO:0000256" key="8">
    <source>
        <dbReference type="ARBA" id="ARBA00023193"/>
    </source>
</evidence>
<evidence type="ECO:0000256" key="13">
    <source>
        <dbReference type="PROSITE-ProRule" id="PRU00235"/>
    </source>
</evidence>
<dbReference type="OrthoDB" id="6418191at2759"/>
<dbReference type="InterPro" id="IPR011009">
    <property type="entry name" value="Kinase-like_dom_sf"/>
</dbReference>
<dbReference type="EMBL" id="CAJPVJ010002157">
    <property type="protein sequence ID" value="CAG2165846.1"/>
    <property type="molecule type" value="Genomic_DNA"/>
</dbReference>
<proteinExistence type="inferred from homology"/>
<dbReference type="SUPFAM" id="SSF50985">
    <property type="entry name" value="RCC1/BLIP-II"/>
    <property type="match status" value="1"/>
</dbReference>
<dbReference type="SUPFAM" id="SSF56112">
    <property type="entry name" value="Protein kinase-like (PK-like)"/>
    <property type="match status" value="1"/>
</dbReference>
<keyword evidence="4" id="KW-0808">Transferase</keyword>
<dbReference type="EMBL" id="OC916982">
    <property type="protein sequence ID" value="CAD7645783.1"/>
    <property type="molecule type" value="Genomic_DNA"/>
</dbReference>
<dbReference type="PROSITE" id="PS50011">
    <property type="entry name" value="PROTEIN_KINASE_DOM"/>
    <property type="match status" value="1"/>
</dbReference>
<dbReference type="Pfam" id="PF13540">
    <property type="entry name" value="RCC1_2"/>
    <property type="match status" value="1"/>
</dbReference>
<evidence type="ECO:0000256" key="6">
    <source>
        <dbReference type="ARBA" id="ARBA00022777"/>
    </source>
</evidence>
<dbReference type="SMART" id="SM00220">
    <property type="entry name" value="S_TKc"/>
    <property type="match status" value="1"/>
</dbReference>
<keyword evidence="8" id="KW-0652">Protein synthesis inhibitor</keyword>
<feature type="repeat" description="RCC1" evidence="13">
    <location>
        <begin position="102"/>
        <end position="154"/>
    </location>
</feature>
<dbReference type="Pfam" id="PF00069">
    <property type="entry name" value="Pkinase"/>
    <property type="match status" value="1"/>
</dbReference>
<dbReference type="InterPro" id="IPR050339">
    <property type="entry name" value="CC_SR_Kinase"/>
</dbReference>
<dbReference type="GO" id="GO:0004694">
    <property type="term" value="F:eukaryotic translation initiation factor 2alpha kinase activity"/>
    <property type="evidence" value="ECO:0007669"/>
    <property type="project" value="TreeGrafter"/>
</dbReference>
<dbReference type="SUPFAM" id="SSF50044">
    <property type="entry name" value="SH3-domain"/>
    <property type="match status" value="1"/>
</dbReference>
<dbReference type="AlphaFoldDB" id="A0A7R9LQ81"/>